<evidence type="ECO:0000256" key="2">
    <source>
        <dbReference type="ARBA" id="ARBA00007991"/>
    </source>
</evidence>
<comment type="similarity">
    <text evidence="2">Belongs to the importin beta family.</text>
</comment>
<evidence type="ECO:0000256" key="5">
    <source>
        <dbReference type="SAM" id="MobiDB-lite"/>
    </source>
</evidence>
<dbReference type="InterPro" id="IPR001494">
    <property type="entry name" value="Importin-beta_N"/>
</dbReference>
<evidence type="ECO:0000259" key="6">
    <source>
        <dbReference type="PROSITE" id="PS50166"/>
    </source>
</evidence>
<evidence type="ECO:0000313" key="7">
    <source>
        <dbReference type="EMBL" id="EFN88167.1"/>
    </source>
</evidence>
<dbReference type="Pfam" id="PF25758">
    <property type="entry name" value="TPR_IPO11"/>
    <property type="match status" value="1"/>
</dbReference>
<dbReference type="OMA" id="NPDQYTI"/>
<dbReference type="FunFam" id="1.25.10.10:FF:000459">
    <property type="entry name" value="ARM repeat superfamily protein"/>
    <property type="match status" value="1"/>
</dbReference>
<dbReference type="STRING" id="610380.E2B808"/>
<feature type="compositionally biased region" description="Acidic residues" evidence="5">
    <location>
        <begin position="927"/>
        <end position="950"/>
    </location>
</feature>
<dbReference type="Pfam" id="PF03810">
    <property type="entry name" value="IBN_N"/>
    <property type="match status" value="1"/>
</dbReference>
<feature type="region of interest" description="Disordered" evidence="5">
    <location>
        <begin position="927"/>
        <end position="951"/>
    </location>
</feature>
<keyword evidence="4" id="KW-0539">Nucleus</keyword>
<dbReference type="InterPro" id="IPR016024">
    <property type="entry name" value="ARM-type_fold"/>
</dbReference>
<dbReference type="PROSITE" id="PS50166">
    <property type="entry name" value="IMPORTIN_B_NT"/>
    <property type="match status" value="1"/>
</dbReference>
<comment type="subcellular location">
    <subcellularLocation>
        <location evidence="1">Nucleus</location>
    </subcellularLocation>
</comment>
<dbReference type="GO" id="GO:0005829">
    <property type="term" value="C:cytosol"/>
    <property type="evidence" value="ECO:0007669"/>
    <property type="project" value="TreeGrafter"/>
</dbReference>
<evidence type="ECO:0000256" key="1">
    <source>
        <dbReference type="ARBA" id="ARBA00004123"/>
    </source>
</evidence>
<dbReference type="GO" id="GO:0005635">
    <property type="term" value="C:nuclear envelope"/>
    <property type="evidence" value="ECO:0007669"/>
    <property type="project" value="TreeGrafter"/>
</dbReference>
<dbReference type="Gene3D" id="1.25.10.10">
    <property type="entry name" value="Leucine-rich Repeat Variant"/>
    <property type="match status" value="1"/>
</dbReference>
<proteinExistence type="inferred from homology"/>
<dbReference type="EMBL" id="GL446270">
    <property type="protein sequence ID" value="EFN88167.1"/>
    <property type="molecule type" value="Genomic_DNA"/>
</dbReference>
<evidence type="ECO:0000313" key="8">
    <source>
        <dbReference type="Proteomes" id="UP000008237"/>
    </source>
</evidence>
<dbReference type="KEGG" id="hst:105192107"/>
<dbReference type="InParanoid" id="E2B808"/>
<dbReference type="PANTHER" id="PTHR10997:SF9">
    <property type="entry name" value="IMPORTIN-9"/>
    <property type="match status" value="1"/>
</dbReference>
<keyword evidence="8" id="KW-1185">Reference proteome</keyword>
<dbReference type="InterPro" id="IPR058669">
    <property type="entry name" value="TPR_IPO7/11-like"/>
</dbReference>
<dbReference type="SMART" id="SM00913">
    <property type="entry name" value="IBN_N"/>
    <property type="match status" value="1"/>
</dbReference>
<dbReference type="PANTHER" id="PTHR10997">
    <property type="entry name" value="IMPORTIN-7, 8, 11"/>
    <property type="match status" value="1"/>
</dbReference>
<organism evidence="8">
    <name type="scientific">Harpegnathos saltator</name>
    <name type="common">Jerdon's jumping ant</name>
    <dbReference type="NCBI Taxonomy" id="610380"/>
    <lineage>
        <taxon>Eukaryota</taxon>
        <taxon>Metazoa</taxon>
        <taxon>Ecdysozoa</taxon>
        <taxon>Arthropoda</taxon>
        <taxon>Hexapoda</taxon>
        <taxon>Insecta</taxon>
        <taxon>Pterygota</taxon>
        <taxon>Neoptera</taxon>
        <taxon>Endopterygota</taxon>
        <taxon>Hymenoptera</taxon>
        <taxon>Apocrita</taxon>
        <taxon>Aculeata</taxon>
        <taxon>Formicoidea</taxon>
        <taxon>Formicidae</taxon>
        <taxon>Ponerinae</taxon>
        <taxon>Ponerini</taxon>
        <taxon>Harpegnathos</taxon>
    </lineage>
</organism>
<gene>
    <name evidence="7" type="ORF">EAI_15519</name>
</gene>
<dbReference type="FunCoup" id="E2B808">
    <property type="interactions" value="2031"/>
</dbReference>
<dbReference type="GO" id="GO:0031267">
    <property type="term" value="F:small GTPase binding"/>
    <property type="evidence" value="ECO:0007669"/>
    <property type="project" value="InterPro"/>
</dbReference>
<feature type="domain" description="Importin N-terminal" evidence="6">
    <location>
        <begin position="34"/>
        <end position="104"/>
    </location>
</feature>
<dbReference type="PhylomeDB" id="E2B808"/>
<accession>E2B808</accession>
<reference evidence="7 8" key="1">
    <citation type="journal article" date="2010" name="Science">
        <title>Genomic comparison of the ants Camponotus floridanus and Harpegnathos saltator.</title>
        <authorList>
            <person name="Bonasio R."/>
            <person name="Zhang G."/>
            <person name="Ye C."/>
            <person name="Mutti N.S."/>
            <person name="Fang X."/>
            <person name="Qin N."/>
            <person name="Donahue G."/>
            <person name="Yang P."/>
            <person name="Li Q."/>
            <person name="Li C."/>
            <person name="Zhang P."/>
            <person name="Huang Z."/>
            <person name="Berger S.L."/>
            <person name="Reinberg D."/>
            <person name="Wang J."/>
            <person name="Liebig J."/>
        </authorList>
    </citation>
    <scope>NUCLEOTIDE SEQUENCE [LARGE SCALE GENOMIC DNA]</scope>
    <source>
        <strain evidence="7 8">R22 G/1</strain>
    </source>
</reference>
<evidence type="ECO:0000256" key="3">
    <source>
        <dbReference type="ARBA" id="ARBA00022448"/>
    </source>
</evidence>
<keyword evidence="3" id="KW-0813">Transport</keyword>
<dbReference type="SUPFAM" id="SSF48371">
    <property type="entry name" value="ARM repeat"/>
    <property type="match status" value="1"/>
</dbReference>
<sequence>MSVVTNDIQGSLKEALYETLTGILSPHRETRQAAEQRIQALEVTEEYGIHLTEFVVDPNGHLPIRQLASVLLKQYVEAHWCSLAEKFRPPELNVDTKQKIKELLPLGLRESISKVRNAVAYAISGIACWDWPEKWPSLFEILVSCLRTESEYAVHGAMRVLIEFTRDLTDVQLPNVGPVILQEMYRIFQSENYSIRTRGRAVEIFASVTTLAVTGIYEKGFVEQYLQPVIPMFCQKSVECLRVPNGPSSDIGFKTDIIKAINGLVKKLPKYVSDFLPQMLPSIWETLSQSAKTYQETTVNGDEDINDKEVDSDGEVINFNNLIIAIFEFVQSIADHKKFTNLLDNLLPELMYYLIIFMQITPDQIQLWTNNPNQFVEEDDQCFTYNVRISAQELLMALVNQFAEVGIHALCDVVTRHIEATNALKASGDGNNSNETWWKIQEASIMTLSICKDVIVEKQLGGTLQFDFIRFLDTVVLGMLNDSGSPPLLLGRCLCLGGRYAQIMPPEVSSRFLEATVNGLQENQPSCIRISAVKAIFWFSETPPEESVANIIRCHLPNIFRGLFNLASQPSTNVLLLVMETFHVLIALHKEFTASVENEICPLTIAVFLKFHSDPVMLQLCHEIFKELTQNPGCIGPLQTRIIPTLTSMMAITPMDKSKDEGSRTAALDVLIVLVQNSPSPLSNALLETAFPAACHCVLNSEDHVTLQSGGELIRAYLAVSAQQVITHQDSEGRTGLQYTLEIIGQLLNPQSSEFTASFVGRLVTTLIRNVGNSLGENLDLLLKAVLSKMQTAETLVVMQSLLMIYAHLINTQFNAVLNFLSTVPGPTGQSALAFVLSEWVSRQHLFVGRYECKVATVALCKILEYGVTQGDSRLDEITVKGDLIIPGIEDGVRTRSKTESRPYEWTTVPVLVKIFKVIINELSDDMEADSPDTNESDEEDDDEGEEELIDPGNENVLRIAAVDEAYDNTDEDLESVHDSIYHLNMSQYLRDFLLNFSTHHCFPMYLQHLNVPELKVLNNININALM</sequence>
<dbReference type="GO" id="GO:0006606">
    <property type="term" value="P:protein import into nucleus"/>
    <property type="evidence" value="ECO:0007669"/>
    <property type="project" value="TreeGrafter"/>
</dbReference>
<dbReference type="Proteomes" id="UP000008237">
    <property type="component" value="Unassembled WGS sequence"/>
</dbReference>
<protein>
    <submittedName>
        <fullName evidence="7">Importin-9</fullName>
    </submittedName>
</protein>
<dbReference type="OrthoDB" id="431626at2759"/>
<dbReference type="InterPro" id="IPR011989">
    <property type="entry name" value="ARM-like"/>
</dbReference>
<evidence type="ECO:0000256" key="4">
    <source>
        <dbReference type="ARBA" id="ARBA00023242"/>
    </source>
</evidence>
<name>E2B808_HARSA</name>
<dbReference type="AlphaFoldDB" id="E2B808"/>